<dbReference type="RefSeq" id="WP_346788948.1">
    <property type="nucleotide sequence ID" value="NZ_JAYFSJ010000009.1"/>
</dbReference>
<keyword evidence="1" id="KW-0677">Repeat</keyword>
<comment type="caution">
    <text evidence="4">The sequence shown here is derived from an EMBL/GenBank/DDBJ whole genome shotgun (WGS) entry which is preliminary data.</text>
</comment>
<protein>
    <recommendedName>
        <fullName evidence="3">Vigilin N-terminal KH domain-containing protein</fullName>
    </recommendedName>
</protein>
<evidence type="ECO:0000259" key="3">
    <source>
        <dbReference type="Pfam" id="PF24668"/>
    </source>
</evidence>
<organism evidence="4 5">
    <name type="scientific">Chromobacterium indicum</name>
    <dbReference type="NCBI Taxonomy" id="3110228"/>
    <lineage>
        <taxon>Bacteria</taxon>
        <taxon>Pseudomonadati</taxon>
        <taxon>Pseudomonadota</taxon>
        <taxon>Betaproteobacteria</taxon>
        <taxon>Neisseriales</taxon>
        <taxon>Chromobacteriaceae</taxon>
        <taxon>Chromobacterium</taxon>
    </lineage>
</organism>
<evidence type="ECO:0000256" key="2">
    <source>
        <dbReference type="ARBA" id="ARBA00022884"/>
    </source>
</evidence>
<dbReference type="InterPro" id="IPR057778">
    <property type="entry name" value="KH_Vigilin_N"/>
</dbReference>
<gene>
    <name evidence="4" type="ORF">VA599_13235</name>
</gene>
<dbReference type="EMBL" id="JAYFSJ010000009">
    <property type="protein sequence ID" value="MEN7431717.1"/>
    <property type="molecule type" value="Genomic_DNA"/>
</dbReference>
<proteinExistence type="predicted"/>
<sequence>MATTIAQEIHRLKMLSNQIESLIKKETGANIEWTFRGQGNERFTISGTPNDVNAAVAFSAKINSLRLEEPIVYDEELDTSFAYLCK</sequence>
<name>A0ABV0CKY9_9NEIS</name>
<keyword evidence="2" id="KW-0694">RNA-binding</keyword>
<evidence type="ECO:0000313" key="4">
    <source>
        <dbReference type="EMBL" id="MEN7431717.1"/>
    </source>
</evidence>
<reference evidence="4 5" key="1">
    <citation type="submission" date="2023-12" db="EMBL/GenBank/DDBJ databases">
        <title>Chromobacterium sp. strain TRC.1.1.SA producing antimicrobial pigment.</title>
        <authorList>
            <person name="Verma N."/>
            <person name="Choksket S."/>
            <person name="Pinnaka A.K."/>
            <person name="Korpole S."/>
        </authorList>
    </citation>
    <scope>NUCLEOTIDE SEQUENCE [LARGE SCALE GENOMIC DNA]</scope>
    <source>
        <strain evidence="4 5">TRC1.1.SA</strain>
    </source>
</reference>
<dbReference type="Proteomes" id="UP001405405">
    <property type="component" value="Unassembled WGS sequence"/>
</dbReference>
<accession>A0ABV0CKY9</accession>
<feature type="domain" description="Vigilin N-terminal KH" evidence="3">
    <location>
        <begin position="19"/>
        <end position="55"/>
    </location>
</feature>
<keyword evidence="5" id="KW-1185">Reference proteome</keyword>
<dbReference type="Pfam" id="PF24668">
    <property type="entry name" value="KH_Vigilin"/>
    <property type="match status" value="1"/>
</dbReference>
<evidence type="ECO:0000313" key="5">
    <source>
        <dbReference type="Proteomes" id="UP001405405"/>
    </source>
</evidence>
<evidence type="ECO:0000256" key="1">
    <source>
        <dbReference type="ARBA" id="ARBA00022737"/>
    </source>
</evidence>